<dbReference type="PANTHER" id="PTHR34387">
    <property type="entry name" value="SLR1258 PROTEIN"/>
    <property type="match status" value="1"/>
</dbReference>
<dbReference type="InterPro" id="IPR052022">
    <property type="entry name" value="26kDa_periplasmic_antigen"/>
</dbReference>
<dbReference type="HOGENOM" id="CLU_086898_1_0_6"/>
<dbReference type="STRING" id="754477.Q7C_1281"/>
<dbReference type="Proteomes" id="UP000009145">
    <property type="component" value="Chromosome"/>
</dbReference>
<name>I1YHN8_METFJ</name>
<dbReference type="Gene3D" id="3.30.70.2970">
    <property type="entry name" value="Protein of unknown function (DUF541), domain 2"/>
    <property type="match status" value="1"/>
</dbReference>
<organism evidence="2 3">
    <name type="scientific">Methylophaga frappieri (strain ATCC BAA-2434 / DSM 25690 / JAM7)</name>
    <dbReference type="NCBI Taxonomy" id="754477"/>
    <lineage>
        <taxon>Bacteria</taxon>
        <taxon>Pseudomonadati</taxon>
        <taxon>Pseudomonadota</taxon>
        <taxon>Gammaproteobacteria</taxon>
        <taxon>Thiotrichales</taxon>
        <taxon>Piscirickettsiaceae</taxon>
        <taxon>Methylophaga</taxon>
    </lineage>
</organism>
<dbReference type="PANTHER" id="PTHR34387:SF1">
    <property type="entry name" value="PERIPLASMIC IMMUNOGENIC PROTEIN"/>
    <property type="match status" value="1"/>
</dbReference>
<gene>
    <name evidence="2" type="ordered locus">Q7C_1281</name>
</gene>
<dbReference type="PATRIC" id="fig|754477.3.peg.1260"/>
<evidence type="ECO:0000256" key="1">
    <source>
        <dbReference type="SAM" id="SignalP"/>
    </source>
</evidence>
<protein>
    <submittedName>
        <fullName evidence="2">Putative periplasmic/secreted protein</fullName>
    </submittedName>
</protein>
<keyword evidence="1" id="KW-0732">Signal</keyword>
<dbReference type="Gene3D" id="3.30.110.170">
    <property type="entry name" value="Protein of unknown function (DUF541), domain 1"/>
    <property type="match status" value="1"/>
</dbReference>
<reference evidence="2 3" key="1">
    <citation type="journal article" date="2012" name="J. Bacteriol.">
        <title>Complete genome sequences of Methylophaga sp. strain JAM1 and Methylophaga sp. strain JAM7.</title>
        <authorList>
            <person name="Villeneuve C."/>
            <person name="Martineau C."/>
            <person name="Mauffrey F."/>
            <person name="Villemur R."/>
        </authorList>
    </citation>
    <scope>NUCLEOTIDE SEQUENCE [LARGE SCALE GENOMIC DNA]</scope>
    <source>
        <strain evidence="2 3">JAM7</strain>
    </source>
</reference>
<dbReference type="KEGG" id="mec:Q7C_1281"/>
<dbReference type="InterPro" id="IPR007497">
    <property type="entry name" value="SIMPL/DUF541"/>
</dbReference>
<proteinExistence type="predicted"/>
<keyword evidence="3" id="KW-1185">Reference proteome</keyword>
<evidence type="ECO:0000313" key="3">
    <source>
        <dbReference type="Proteomes" id="UP000009145"/>
    </source>
</evidence>
<accession>I1YHN8</accession>
<feature type="chain" id="PRO_5003653993" evidence="1">
    <location>
        <begin position="20"/>
        <end position="235"/>
    </location>
</feature>
<dbReference type="EMBL" id="CP003380">
    <property type="protein sequence ID" value="AFJ02431.1"/>
    <property type="molecule type" value="Genomic_DNA"/>
</dbReference>
<dbReference type="Pfam" id="PF04402">
    <property type="entry name" value="SIMPL"/>
    <property type="match status" value="1"/>
</dbReference>
<feature type="signal peptide" evidence="1">
    <location>
        <begin position="1"/>
        <end position="19"/>
    </location>
</feature>
<sequence precursor="true">MIRNLLFLITLSISLPAWSEPALNYNLISLSANAKTQVSNDEVTATVQIMRNGGDPTQLSKAVNSAAQEALRIAKGYASVSLQTEGYHSQPRYSDGKIKSWLVSQRLKLTASDFTEMSELLAAIQEHGNLVSMQFTISDEVLEETRQTLIQKAIAQFQAQASDIQQQFAASGYRLVNLSVNRGGYAPRYMETMAMRSDSMVKSEPVAIEAGSNEVSVDVHGQIQLIMDSTHISEN</sequence>
<dbReference type="RefSeq" id="WP_014703851.1">
    <property type="nucleotide sequence ID" value="NC_017856.1"/>
</dbReference>
<dbReference type="GO" id="GO:0006974">
    <property type="term" value="P:DNA damage response"/>
    <property type="evidence" value="ECO:0007669"/>
    <property type="project" value="TreeGrafter"/>
</dbReference>
<dbReference type="AlphaFoldDB" id="I1YHN8"/>
<evidence type="ECO:0000313" key="2">
    <source>
        <dbReference type="EMBL" id="AFJ02431.1"/>
    </source>
</evidence>
<dbReference type="eggNOG" id="COG3471">
    <property type="taxonomic scope" value="Bacteria"/>
</dbReference>